<sequence>MQSVQYSRDSNPSFQIGRDILLLCDPKSALKRTPLTKRATTQYHLQAHWIYFISFGVLLGRKDSENHTNGKEPARLDRVHA</sequence>
<dbReference type="Proteomes" id="UP000322873">
    <property type="component" value="Unassembled WGS sequence"/>
</dbReference>
<keyword evidence="2" id="KW-1185">Reference proteome</keyword>
<comment type="caution">
    <text evidence="1">The sequence shown here is derived from an EMBL/GenBank/DDBJ whole genome shotgun (WGS) entry which is preliminary data.</text>
</comment>
<gene>
    <name evidence="1" type="ORF">EYC84_003691</name>
</gene>
<name>A0A5M9JZP6_MONFR</name>
<reference evidence="1 2" key="1">
    <citation type="submission" date="2019-06" db="EMBL/GenBank/DDBJ databases">
        <title>Genome Sequence of the Brown Rot Fungal Pathogen Monilinia fructicola.</title>
        <authorList>
            <person name="De Miccolis Angelini R.M."/>
            <person name="Landi L."/>
            <person name="Abate D."/>
            <person name="Pollastro S."/>
            <person name="Romanazzi G."/>
            <person name="Faretra F."/>
        </authorList>
    </citation>
    <scope>NUCLEOTIDE SEQUENCE [LARGE SCALE GENOMIC DNA]</scope>
    <source>
        <strain evidence="1 2">Mfrc123</strain>
    </source>
</reference>
<evidence type="ECO:0000313" key="1">
    <source>
        <dbReference type="EMBL" id="KAA8573182.1"/>
    </source>
</evidence>
<dbReference type="AlphaFoldDB" id="A0A5M9JZP6"/>
<dbReference type="EMBL" id="VICG01000004">
    <property type="protein sequence ID" value="KAA8573182.1"/>
    <property type="molecule type" value="Genomic_DNA"/>
</dbReference>
<accession>A0A5M9JZP6</accession>
<proteinExistence type="predicted"/>
<evidence type="ECO:0000313" key="2">
    <source>
        <dbReference type="Proteomes" id="UP000322873"/>
    </source>
</evidence>
<organism evidence="1 2">
    <name type="scientific">Monilinia fructicola</name>
    <name type="common">Brown rot fungus</name>
    <name type="synonym">Ciboria fructicola</name>
    <dbReference type="NCBI Taxonomy" id="38448"/>
    <lineage>
        <taxon>Eukaryota</taxon>
        <taxon>Fungi</taxon>
        <taxon>Dikarya</taxon>
        <taxon>Ascomycota</taxon>
        <taxon>Pezizomycotina</taxon>
        <taxon>Leotiomycetes</taxon>
        <taxon>Helotiales</taxon>
        <taxon>Sclerotiniaceae</taxon>
        <taxon>Monilinia</taxon>
    </lineage>
</organism>
<protein>
    <submittedName>
        <fullName evidence="1">Uncharacterized protein</fullName>
    </submittedName>
</protein>